<dbReference type="FunFam" id="2.40.10.170:FF:000004">
    <property type="entry name" value="ATP synthase subunit beta"/>
    <property type="match status" value="1"/>
</dbReference>
<dbReference type="PANTHER" id="PTHR15184">
    <property type="entry name" value="ATP SYNTHASE"/>
    <property type="match status" value="1"/>
</dbReference>
<evidence type="ECO:0000256" key="13">
    <source>
        <dbReference type="HAMAP-Rule" id="MF_01347"/>
    </source>
</evidence>
<dbReference type="PANTHER" id="PTHR15184:SF71">
    <property type="entry name" value="ATP SYNTHASE SUBUNIT BETA, MITOCHONDRIAL"/>
    <property type="match status" value="1"/>
</dbReference>
<dbReference type="HAMAP" id="MF_01347">
    <property type="entry name" value="ATP_synth_beta_bact"/>
    <property type="match status" value="1"/>
</dbReference>
<dbReference type="Gene3D" id="2.40.10.170">
    <property type="match status" value="1"/>
</dbReference>
<dbReference type="FunFam" id="1.10.1140.10:FF:000001">
    <property type="entry name" value="ATP synthase subunit beta"/>
    <property type="match status" value="1"/>
</dbReference>
<keyword evidence="5 13" id="KW-0547">Nucleotide-binding</keyword>
<keyword evidence="13" id="KW-1003">Cell membrane</keyword>
<dbReference type="InterPro" id="IPR004100">
    <property type="entry name" value="ATPase_F1/V1/A1_a/bsu_N"/>
</dbReference>
<dbReference type="CDD" id="cd01133">
    <property type="entry name" value="F1-ATPase_beta_CD"/>
    <property type="match status" value="1"/>
</dbReference>
<keyword evidence="11 13" id="KW-0139">CF(1)</keyword>
<dbReference type="GO" id="GO:0046933">
    <property type="term" value="F:proton-transporting ATP synthase activity, rotational mechanism"/>
    <property type="evidence" value="ECO:0007669"/>
    <property type="project" value="UniProtKB-UniRule"/>
</dbReference>
<name>A0A1U9JT56_9HYPH</name>
<organism evidence="16 17">
    <name type="scientific">Candidatus Tokpelaia hoelldobleri</name>
    <dbReference type="NCBI Taxonomy" id="1902579"/>
    <lineage>
        <taxon>Bacteria</taxon>
        <taxon>Pseudomonadati</taxon>
        <taxon>Pseudomonadota</taxon>
        <taxon>Alphaproteobacteria</taxon>
        <taxon>Hyphomicrobiales</taxon>
        <taxon>Candidatus Tokpelaia</taxon>
    </lineage>
</organism>
<keyword evidence="9 13" id="KW-0406">Ion transport</keyword>
<feature type="binding site" evidence="13">
    <location>
        <begin position="170"/>
        <end position="177"/>
    </location>
    <ligand>
        <name>ATP</name>
        <dbReference type="ChEBI" id="CHEBI:30616"/>
    </ligand>
</feature>
<dbReference type="InterPro" id="IPR000194">
    <property type="entry name" value="ATPase_F1/V1/A1_a/bsu_nucl-bd"/>
</dbReference>
<evidence type="ECO:0000256" key="2">
    <source>
        <dbReference type="ARBA" id="ARBA00008936"/>
    </source>
</evidence>
<dbReference type="Proteomes" id="UP000188912">
    <property type="component" value="Chromosome"/>
</dbReference>
<dbReference type="GO" id="GO:0005886">
    <property type="term" value="C:plasma membrane"/>
    <property type="evidence" value="ECO:0007669"/>
    <property type="project" value="UniProtKB-SubCell"/>
</dbReference>
<dbReference type="InterPro" id="IPR005722">
    <property type="entry name" value="ATP_synth_F1_bsu"/>
</dbReference>
<dbReference type="EC" id="7.1.2.2" evidence="13"/>
<dbReference type="Gene3D" id="3.40.50.300">
    <property type="entry name" value="P-loop containing nucleotide triphosphate hydrolases"/>
    <property type="match status" value="1"/>
</dbReference>
<evidence type="ECO:0000256" key="8">
    <source>
        <dbReference type="ARBA" id="ARBA00022967"/>
    </source>
</evidence>
<dbReference type="InterPro" id="IPR027417">
    <property type="entry name" value="P-loop_NTPase"/>
</dbReference>
<dbReference type="SUPFAM" id="SSF52540">
    <property type="entry name" value="P-loop containing nucleoside triphosphate hydrolases"/>
    <property type="match status" value="1"/>
</dbReference>
<evidence type="ECO:0000313" key="16">
    <source>
        <dbReference type="EMBL" id="AQS41049.1"/>
    </source>
</evidence>
<dbReference type="GO" id="GO:0005524">
    <property type="term" value="F:ATP binding"/>
    <property type="evidence" value="ECO:0007669"/>
    <property type="project" value="UniProtKB-UniRule"/>
</dbReference>
<evidence type="ECO:0000256" key="12">
    <source>
        <dbReference type="ARBA" id="ARBA00023310"/>
    </source>
</evidence>
<keyword evidence="3 13" id="KW-0813">Transport</keyword>
<evidence type="ECO:0000256" key="4">
    <source>
        <dbReference type="ARBA" id="ARBA00022519"/>
    </source>
</evidence>
<dbReference type="CDD" id="cd18110">
    <property type="entry name" value="ATP-synt_F1_beta_C"/>
    <property type="match status" value="1"/>
</dbReference>
<dbReference type="SUPFAM" id="SSF47917">
    <property type="entry name" value="C-terminal domain of alpha and beta subunits of F1 ATP synthase"/>
    <property type="match status" value="1"/>
</dbReference>
<dbReference type="AlphaFoldDB" id="A0A1U9JT56"/>
<evidence type="ECO:0000256" key="9">
    <source>
        <dbReference type="ARBA" id="ARBA00023065"/>
    </source>
</evidence>
<dbReference type="SMART" id="SM00382">
    <property type="entry name" value="AAA"/>
    <property type="match status" value="1"/>
</dbReference>
<dbReference type="SUPFAM" id="SSF50615">
    <property type="entry name" value="N-terminal domain of alpha and beta subunits of F1 ATP synthase"/>
    <property type="match status" value="1"/>
</dbReference>
<dbReference type="InterPro" id="IPR050053">
    <property type="entry name" value="ATPase_alpha/beta_chains"/>
</dbReference>
<dbReference type="EMBL" id="CP017315">
    <property type="protein sequence ID" value="AQS41049.1"/>
    <property type="molecule type" value="Genomic_DNA"/>
</dbReference>
<keyword evidence="17" id="KW-1185">Reference proteome</keyword>
<evidence type="ECO:0000256" key="14">
    <source>
        <dbReference type="SAM" id="MobiDB-lite"/>
    </source>
</evidence>
<dbReference type="CDD" id="cd18115">
    <property type="entry name" value="ATP-synt_F1_beta_N"/>
    <property type="match status" value="1"/>
</dbReference>
<reference evidence="16 17" key="2">
    <citation type="journal article" date="2016" name="Sci. Rep.">
        <title>The genome of Rhizobiales bacteria in predatory ants reveals urease gene functions but no genes for nitrogen fixation.</title>
        <authorList>
            <person name="Neuvonen M.M."/>
            <person name="Tamarit D."/>
            <person name="Naslund K."/>
            <person name="Liebig J."/>
            <person name="Feldhaar H."/>
            <person name="Moran N.A."/>
            <person name="Guy L."/>
            <person name="Andersson S.G."/>
        </authorList>
    </citation>
    <scope>NUCLEOTIDE SEQUENCE [LARGE SCALE GENOMIC DNA]</scope>
    <source>
        <strain evidence="16 17">Hsal</strain>
    </source>
</reference>
<dbReference type="Pfam" id="PF02874">
    <property type="entry name" value="ATP-synt_ab_N"/>
    <property type="match status" value="1"/>
</dbReference>
<dbReference type="InterPro" id="IPR024034">
    <property type="entry name" value="ATPase_F1/V1_b/a_C"/>
</dbReference>
<reference evidence="16 17" key="1">
    <citation type="journal article" date="2010" name="Science">
        <title>Genomic comparison of the ants Camponotus floridanus and Harpegnathos saltator.</title>
        <authorList>
            <person name="Bonasio R."/>
            <person name="Zhang G."/>
            <person name="Ye C."/>
            <person name="Mutti N.S."/>
            <person name="Fang X."/>
            <person name="Qin N."/>
            <person name="Donahue G."/>
            <person name="Yang P."/>
            <person name="Li Q."/>
            <person name="Li C."/>
            <person name="Zhang P."/>
            <person name="Huang Z."/>
            <person name="Berger S.L."/>
            <person name="Reinberg D."/>
            <person name="Wang J."/>
            <person name="Liebig J."/>
        </authorList>
    </citation>
    <scope>NUCLEOTIDE SEQUENCE [LARGE SCALE GENOMIC DNA]</scope>
    <source>
        <strain evidence="16 17">Hsal</strain>
    </source>
</reference>
<dbReference type="GO" id="GO:0045259">
    <property type="term" value="C:proton-transporting ATP synthase complex"/>
    <property type="evidence" value="ECO:0007669"/>
    <property type="project" value="UniProtKB-KW"/>
</dbReference>
<evidence type="ECO:0000256" key="11">
    <source>
        <dbReference type="ARBA" id="ARBA00023196"/>
    </source>
</evidence>
<keyword evidence="10 13" id="KW-0472">Membrane</keyword>
<dbReference type="InterPro" id="IPR020003">
    <property type="entry name" value="ATPase_a/bsu_AS"/>
</dbReference>
<keyword evidence="4" id="KW-0997">Cell inner membrane</keyword>
<dbReference type="InterPro" id="IPR055190">
    <property type="entry name" value="ATP-synt_VA_C"/>
</dbReference>
<evidence type="ECO:0000256" key="10">
    <source>
        <dbReference type="ARBA" id="ARBA00023136"/>
    </source>
</evidence>
<comment type="subcellular location">
    <subcellularLocation>
        <location evidence="13">Cell membrane</location>
        <topology evidence="13">Peripheral membrane protein</topology>
    </subcellularLocation>
    <subcellularLocation>
        <location evidence="1">Membrane</location>
    </subcellularLocation>
</comment>
<dbReference type="PIRSF" id="PIRSF039072">
    <property type="entry name" value="ATPase_subunit_beta"/>
    <property type="match status" value="1"/>
</dbReference>
<gene>
    <name evidence="13 16" type="primary">atpD</name>
    <name evidence="16" type="ORF">BHV28_03330</name>
</gene>
<dbReference type="Pfam" id="PF00006">
    <property type="entry name" value="ATP-synt_ab"/>
    <property type="match status" value="1"/>
</dbReference>
<proteinExistence type="inferred from homology"/>
<dbReference type="InterPro" id="IPR003593">
    <property type="entry name" value="AAA+_ATPase"/>
</dbReference>
<dbReference type="InterPro" id="IPR036121">
    <property type="entry name" value="ATPase_F1/V1/A1_a/bsu_N_sf"/>
</dbReference>
<dbReference type="PROSITE" id="PS00152">
    <property type="entry name" value="ATPASE_ALPHA_BETA"/>
    <property type="match status" value="1"/>
</dbReference>
<keyword evidence="12 13" id="KW-0066">ATP synthesis</keyword>
<dbReference type="FunFam" id="3.40.50.300:FF:000026">
    <property type="entry name" value="ATP synthase subunit beta"/>
    <property type="match status" value="1"/>
</dbReference>
<evidence type="ECO:0000256" key="7">
    <source>
        <dbReference type="ARBA" id="ARBA00022840"/>
    </source>
</evidence>
<comment type="function">
    <text evidence="13">Produces ATP from ADP in the presence of a proton gradient across the membrane. The catalytic sites are hosted primarily by the beta subunits.</text>
</comment>
<comment type="similarity">
    <text evidence="2 13">Belongs to the ATPase alpha/beta chains family.</text>
</comment>
<dbReference type="KEGG" id="thd:BHV28_03330"/>
<dbReference type="STRING" id="1902579.BHV28_03330"/>
<keyword evidence="7 13" id="KW-0067">ATP-binding</keyword>
<sequence>MVKAATPKKTAPETAKKSVAGKNTGHIKQVIGAVVDVQFDDSLPLILNALETENLGNRMVLEVAQHLGENTVRTIAMDSTEGLVRGQEVIDTGTPISVPVGEATLGRIMNVIGEPVDEIGPIATKTVRAIHQPAPEYVEQSPESEILVTGIKVVDLLAPYAKGGKIGLFGGAGVGKTVLIMELINNVAKAHGGYSVFAGVGERTREGNDLYYEMIESHVNVNPKENGGSAEGSKCALVYGQMNEPPGARARVALSGLTVAEYFRDEGQDVLFFVDNIFRFTQAGSEVSALLGRIPSAVGYQPTLATDMGALQERITTTTKGSITSVQAIYVPADDLTDPAPATSFAHLDATTVLSRSIAEKGIYPAVDPLDSNSRMLDPLIVGEEHYAIAREVQTILQRYKSLQDIIAILGMDELSEEDKNTVARARKIERFLSQPFHVAEVFTGSPGKLVSLEDTIKGFKGLCAGEYDHLPEQAFYMVGSIEEAVEKAKSMMGEAAA</sequence>
<evidence type="ECO:0000256" key="5">
    <source>
        <dbReference type="ARBA" id="ARBA00022741"/>
    </source>
</evidence>
<dbReference type="Pfam" id="PF22919">
    <property type="entry name" value="ATP-synt_VA_C"/>
    <property type="match status" value="1"/>
</dbReference>
<comment type="catalytic activity">
    <reaction evidence="13">
        <text>ATP + H2O + 4 H(+)(in) = ADP + phosphate + 5 H(+)(out)</text>
        <dbReference type="Rhea" id="RHEA:57720"/>
        <dbReference type="ChEBI" id="CHEBI:15377"/>
        <dbReference type="ChEBI" id="CHEBI:15378"/>
        <dbReference type="ChEBI" id="CHEBI:30616"/>
        <dbReference type="ChEBI" id="CHEBI:43474"/>
        <dbReference type="ChEBI" id="CHEBI:456216"/>
        <dbReference type="EC" id="7.1.2.2"/>
    </reaction>
</comment>
<keyword evidence="6 13" id="KW-0375">Hydrogen ion transport</keyword>
<feature type="region of interest" description="Disordered" evidence="14">
    <location>
        <begin position="1"/>
        <end position="20"/>
    </location>
</feature>
<feature type="domain" description="AAA+ ATPase" evidence="15">
    <location>
        <begin position="162"/>
        <end position="351"/>
    </location>
</feature>
<evidence type="ECO:0000256" key="1">
    <source>
        <dbReference type="ARBA" id="ARBA00004370"/>
    </source>
</evidence>
<evidence type="ECO:0000259" key="15">
    <source>
        <dbReference type="SMART" id="SM00382"/>
    </source>
</evidence>
<evidence type="ECO:0000256" key="3">
    <source>
        <dbReference type="ARBA" id="ARBA00022448"/>
    </source>
</evidence>
<accession>A0A1U9JT56</accession>
<dbReference type="Gene3D" id="1.10.1140.10">
    <property type="entry name" value="Bovine Mitochondrial F1-atpase, Atp Synthase Beta Chain, Chain D, domain 3"/>
    <property type="match status" value="1"/>
</dbReference>
<protein>
    <recommendedName>
        <fullName evidence="13">ATP synthase subunit beta</fullName>
        <ecNumber evidence="13">7.1.2.2</ecNumber>
    </recommendedName>
    <alternativeName>
        <fullName evidence="13">ATP synthase F1 sector subunit beta</fullName>
    </alternativeName>
    <alternativeName>
        <fullName evidence="13">F-ATPase subunit beta</fullName>
    </alternativeName>
</protein>
<evidence type="ECO:0000256" key="6">
    <source>
        <dbReference type="ARBA" id="ARBA00022781"/>
    </source>
</evidence>
<dbReference type="NCBIfam" id="TIGR01039">
    <property type="entry name" value="atpD"/>
    <property type="match status" value="1"/>
</dbReference>
<keyword evidence="8 13" id="KW-1278">Translocase</keyword>
<evidence type="ECO:0000313" key="17">
    <source>
        <dbReference type="Proteomes" id="UP000188912"/>
    </source>
</evidence>